<sequence length="388" mass="45243">MLIRTGRRIIFLISLTLSVFFLLFFQTPHRLPLNQLHQAYRDFTGTTGIIPRKMQGFAEDQAQEDDYGEESYYSIVRYDDKAKANVEEILQHHWAANKTGLLQTRSEMRKFFNPYKMITMTSDDDTRGQLKRFYSAKAKAMTLIPPGLRKLLPTKQLFSNQYFKTCSVVGNSGILINSSCGAEIDAADFAFRCNFATVKGYEKDVGTKTDVITFNPSILDRFYGRLKKDTDKKSFEERLVSYGKYVLWIPIFSTHYVSRTVHEILEYFNLNFKRFTNVQLAFPGNILPDISDYWLTQGIDEERISTGLLMFNIAATICEEIHMYGFYPFPQFQETSIPYHYDDSRRNKTRNNYDYGYRRFHQLPDEFVLLKKLHKAGIVKLHLGKCPT</sequence>
<evidence type="ECO:0000256" key="2">
    <source>
        <dbReference type="ARBA" id="ARBA00006003"/>
    </source>
</evidence>
<keyword evidence="3" id="KW-0328">Glycosyltransferase</keyword>
<keyword evidence="7" id="KW-1133">Transmembrane helix</keyword>
<dbReference type="CTD" id="51046"/>
<feature type="disulfide bond" evidence="12">
    <location>
        <begin position="166"/>
        <end position="318"/>
    </location>
</feature>
<dbReference type="AlphaFoldDB" id="A0A7M7PUG8"/>
<evidence type="ECO:0000256" key="5">
    <source>
        <dbReference type="ARBA" id="ARBA00022692"/>
    </source>
</evidence>
<reference evidence="14" key="1">
    <citation type="submission" date="2015-02" db="EMBL/GenBank/DDBJ databases">
        <title>Genome sequencing for Strongylocentrotus purpuratus.</title>
        <authorList>
            <person name="Murali S."/>
            <person name="Liu Y."/>
            <person name="Vee V."/>
            <person name="English A."/>
            <person name="Wang M."/>
            <person name="Skinner E."/>
            <person name="Han Y."/>
            <person name="Muzny D.M."/>
            <person name="Worley K.C."/>
            <person name="Gibbs R.A."/>
        </authorList>
    </citation>
    <scope>NUCLEOTIDE SEQUENCE</scope>
</reference>
<evidence type="ECO:0000313" key="13">
    <source>
        <dbReference type="EnsemblMetazoa" id="XP_030855727"/>
    </source>
</evidence>
<keyword evidence="8" id="KW-0333">Golgi apparatus</keyword>
<dbReference type="GeneID" id="583563"/>
<evidence type="ECO:0000256" key="12">
    <source>
        <dbReference type="PIRSR" id="PIRSR005557-2"/>
    </source>
</evidence>
<dbReference type="EnsemblMetazoa" id="XM_030999867">
    <property type="protein sequence ID" value="XP_030855727"/>
    <property type="gene ID" value="GeneID_583563"/>
</dbReference>
<evidence type="ECO:0000313" key="14">
    <source>
        <dbReference type="Proteomes" id="UP000007110"/>
    </source>
</evidence>
<dbReference type="Gene3D" id="3.90.1480.20">
    <property type="entry name" value="Glycosyl transferase family 29"/>
    <property type="match status" value="1"/>
</dbReference>
<dbReference type="GO" id="GO:0003828">
    <property type="term" value="F:alpha-N-acetylneuraminate alpha-2,8-sialyltransferase activity"/>
    <property type="evidence" value="ECO:0000318"/>
    <property type="project" value="GO_Central"/>
</dbReference>
<keyword evidence="14" id="KW-1185">Reference proteome</keyword>
<dbReference type="PIRSF" id="PIRSF005557">
    <property type="entry name" value="Sialyl_trans"/>
    <property type="match status" value="1"/>
</dbReference>
<keyword evidence="6" id="KW-0735">Signal-anchor</keyword>
<dbReference type="PANTHER" id="PTHR11987:SF36">
    <property type="entry name" value="SIA-ALPHA-2,3-GAL-BETA-1,4-GLCNAC-R:ALPHA 2,8-SIALYLTRANSFERASE"/>
    <property type="match status" value="1"/>
</dbReference>
<evidence type="ECO:0000256" key="10">
    <source>
        <dbReference type="ARBA" id="ARBA00023157"/>
    </source>
</evidence>
<dbReference type="Pfam" id="PF00777">
    <property type="entry name" value="Glyco_transf_29"/>
    <property type="match status" value="1"/>
</dbReference>
<evidence type="ECO:0000256" key="6">
    <source>
        <dbReference type="ARBA" id="ARBA00022968"/>
    </source>
</evidence>
<dbReference type="GO" id="GO:0009311">
    <property type="term" value="P:oligosaccharide metabolic process"/>
    <property type="evidence" value="ECO:0000318"/>
    <property type="project" value="GO_Central"/>
</dbReference>
<dbReference type="PANTHER" id="PTHR11987">
    <property type="entry name" value="ALPHA-2,8-SIALYLTRANSFERASE"/>
    <property type="match status" value="1"/>
</dbReference>
<dbReference type="Proteomes" id="UP000007110">
    <property type="component" value="Unassembled WGS sequence"/>
</dbReference>
<proteinExistence type="inferred from homology"/>
<reference evidence="13" key="2">
    <citation type="submission" date="2021-01" db="UniProtKB">
        <authorList>
            <consortium name="EnsemblMetazoa"/>
        </authorList>
    </citation>
    <scope>IDENTIFICATION</scope>
</reference>
<dbReference type="InterPro" id="IPR001675">
    <property type="entry name" value="Glyco_trans_29"/>
</dbReference>
<evidence type="ECO:0000256" key="8">
    <source>
        <dbReference type="ARBA" id="ARBA00023034"/>
    </source>
</evidence>
<keyword evidence="11" id="KW-0325">Glycoprotein</keyword>
<dbReference type="FunCoup" id="A0A7M7PUG8">
    <property type="interactions" value="666"/>
</dbReference>
<dbReference type="GO" id="GO:0006491">
    <property type="term" value="P:N-glycan processing"/>
    <property type="evidence" value="ECO:0000318"/>
    <property type="project" value="GO_Central"/>
</dbReference>
<dbReference type="InParanoid" id="A0A7M7PUG8"/>
<evidence type="ECO:0000256" key="9">
    <source>
        <dbReference type="ARBA" id="ARBA00023136"/>
    </source>
</evidence>
<dbReference type="OMA" id="ILVGSQC"/>
<evidence type="ECO:0000256" key="1">
    <source>
        <dbReference type="ARBA" id="ARBA00004323"/>
    </source>
</evidence>
<keyword evidence="9" id="KW-0472">Membrane</keyword>
<name>A0A7M7PUG8_STRPU</name>
<evidence type="ECO:0000256" key="3">
    <source>
        <dbReference type="ARBA" id="ARBA00022676"/>
    </source>
</evidence>
<evidence type="ECO:0000256" key="4">
    <source>
        <dbReference type="ARBA" id="ARBA00022679"/>
    </source>
</evidence>
<protein>
    <submittedName>
        <fullName evidence="13">Uncharacterized protein</fullName>
    </submittedName>
</protein>
<dbReference type="OrthoDB" id="10264956at2759"/>
<comment type="subcellular location">
    <subcellularLocation>
        <location evidence="1">Golgi apparatus membrane</location>
        <topology evidence="1">Single-pass type II membrane protein</topology>
    </subcellularLocation>
</comment>
<dbReference type="RefSeq" id="XP_030855727.1">
    <property type="nucleotide sequence ID" value="XM_030999867.1"/>
</dbReference>
<accession>A0A7M7PUG8</accession>
<dbReference type="InterPro" id="IPR012163">
    <property type="entry name" value="Sialyl_trans"/>
</dbReference>
<organism evidence="13 14">
    <name type="scientific">Strongylocentrotus purpuratus</name>
    <name type="common">Purple sea urchin</name>
    <dbReference type="NCBI Taxonomy" id="7668"/>
    <lineage>
        <taxon>Eukaryota</taxon>
        <taxon>Metazoa</taxon>
        <taxon>Echinodermata</taxon>
        <taxon>Eleutherozoa</taxon>
        <taxon>Echinozoa</taxon>
        <taxon>Echinoidea</taxon>
        <taxon>Euechinoidea</taxon>
        <taxon>Echinacea</taxon>
        <taxon>Camarodonta</taxon>
        <taxon>Echinidea</taxon>
        <taxon>Strongylocentrotidae</taxon>
        <taxon>Strongylocentrotus</taxon>
    </lineage>
</organism>
<keyword evidence="5" id="KW-0812">Transmembrane</keyword>
<keyword evidence="10" id="KW-1015">Disulfide bond</keyword>
<evidence type="ECO:0000256" key="7">
    <source>
        <dbReference type="ARBA" id="ARBA00022989"/>
    </source>
</evidence>
<dbReference type="InterPro" id="IPR050943">
    <property type="entry name" value="Glycosyltr_29_Sialyltrsf"/>
</dbReference>
<dbReference type="InterPro" id="IPR038578">
    <property type="entry name" value="GT29-like_sf"/>
</dbReference>
<dbReference type="GO" id="GO:0000139">
    <property type="term" value="C:Golgi membrane"/>
    <property type="evidence" value="ECO:0007669"/>
    <property type="project" value="UniProtKB-SubCell"/>
</dbReference>
<keyword evidence="4" id="KW-0808">Transferase</keyword>
<comment type="similarity">
    <text evidence="2">Belongs to the glycosyltransferase 29 family.</text>
</comment>
<evidence type="ECO:0000256" key="11">
    <source>
        <dbReference type="ARBA" id="ARBA00023180"/>
    </source>
</evidence>